<name>A0A814REY1_9BILA</name>
<reference evidence="1" key="1">
    <citation type="submission" date="2021-02" db="EMBL/GenBank/DDBJ databases">
        <authorList>
            <person name="Nowell W R."/>
        </authorList>
    </citation>
    <scope>NUCLEOTIDE SEQUENCE</scope>
</reference>
<dbReference type="AlphaFoldDB" id="A0A814REY1"/>
<evidence type="ECO:0000313" key="1">
    <source>
        <dbReference type="EMBL" id="CAF1131363.1"/>
    </source>
</evidence>
<evidence type="ECO:0000313" key="2">
    <source>
        <dbReference type="Proteomes" id="UP000663870"/>
    </source>
</evidence>
<organism evidence="1 2">
    <name type="scientific">Rotaria sordida</name>
    <dbReference type="NCBI Taxonomy" id="392033"/>
    <lineage>
        <taxon>Eukaryota</taxon>
        <taxon>Metazoa</taxon>
        <taxon>Spiralia</taxon>
        <taxon>Gnathifera</taxon>
        <taxon>Rotifera</taxon>
        <taxon>Eurotatoria</taxon>
        <taxon>Bdelloidea</taxon>
        <taxon>Philodinida</taxon>
        <taxon>Philodinidae</taxon>
        <taxon>Rotaria</taxon>
    </lineage>
</organism>
<proteinExistence type="predicted"/>
<accession>A0A814REY1</accession>
<keyword evidence="2" id="KW-1185">Reference proteome</keyword>
<sequence length="156" mass="17935">MTKGLQSVFDVCGTQAKVVIRDRNNTILKYNLSGNFEGEPLIATDQLSVTVTNDESFIQQFDPKRSLSIFDDNRRSKNLANNAKQWQVEQRFTDRARESIKSHQPLHEINSYDRQGYFDIPTLLTDKTDNQMLVSIDETLDKSFQIATDDESNNQL</sequence>
<comment type="caution">
    <text evidence="1">The sequence shown here is derived from an EMBL/GenBank/DDBJ whole genome shotgun (WGS) entry which is preliminary data.</text>
</comment>
<gene>
    <name evidence="1" type="ORF">JXQ802_LOCUS20722</name>
</gene>
<dbReference type="Proteomes" id="UP000663870">
    <property type="component" value="Unassembled WGS sequence"/>
</dbReference>
<protein>
    <submittedName>
        <fullName evidence="1">Uncharacterized protein</fullName>
    </submittedName>
</protein>
<dbReference type="EMBL" id="CAJNOL010000596">
    <property type="protein sequence ID" value="CAF1131363.1"/>
    <property type="molecule type" value="Genomic_DNA"/>
</dbReference>